<dbReference type="AlphaFoldDB" id="A0A0G4IH50"/>
<feature type="compositionally biased region" description="Low complexity" evidence="11">
    <location>
        <begin position="368"/>
        <end position="377"/>
    </location>
</feature>
<reference evidence="14 16" key="2">
    <citation type="submission" date="2018-03" db="EMBL/GenBank/DDBJ databases">
        <authorList>
            <person name="Fogelqvist J."/>
        </authorList>
    </citation>
    <scope>NUCLEOTIDE SEQUENCE [LARGE SCALE GENOMIC DNA]</scope>
</reference>
<dbReference type="PROSITE" id="PS00108">
    <property type="entry name" value="PROTEIN_KINASE_ST"/>
    <property type="match status" value="1"/>
</dbReference>
<evidence type="ECO:0000256" key="8">
    <source>
        <dbReference type="ARBA" id="ARBA00048367"/>
    </source>
</evidence>
<geneLocation type="mitochondrion" evidence="14"/>
<evidence type="ECO:0000256" key="6">
    <source>
        <dbReference type="ARBA" id="ARBA00022840"/>
    </source>
</evidence>
<dbReference type="InterPro" id="IPR011009">
    <property type="entry name" value="Kinase-like_dom_sf"/>
</dbReference>
<feature type="domain" description="Protein kinase" evidence="12">
    <location>
        <begin position="4"/>
        <end position="293"/>
    </location>
</feature>
<evidence type="ECO:0000313" key="14">
    <source>
        <dbReference type="EMBL" id="SPQ96755.1"/>
    </source>
</evidence>
<sequence length="407" mass="45706">MNKFEVIGQIGEGTYGVVLKCRNRLTGQVVAIKKFKETEDNDNARRAMLTEVKLLRLLDHPNIVKLEEVFRCRHRLYLAFEFMDQTLLQKLEASPDGLKGDLVCQIVYQICSAIAFCHSKNVIHRDVKLENFLIDDADGIPVVKLCDFGLARIALKGDEGGLTDYVATRWYRPPELLLRSANYSAAVDVFAIGCIMAELITGSPLFPGEDDIDQLLLIQRSLGPFTAEQRSLWEANPMFFGQPDEIDPTPVDFIAEKFAGLCGKNAISFMKAVLRMDPATRLTSAECLEHPYFHLVRQELAWLRSPSTVFRTSPHLRPPERFHGPAAPITSRSAASFKPGKPITLFKKPQTRNARTMPAPLFPELQAKPKPAWNAANKKLRRKTQLPPVSGRRNSVPSPTYGLPRQV</sequence>
<dbReference type="InterPro" id="IPR050117">
    <property type="entry name" value="MAPK"/>
</dbReference>
<evidence type="ECO:0000256" key="1">
    <source>
        <dbReference type="ARBA" id="ARBA00012425"/>
    </source>
</evidence>
<keyword evidence="4 9" id="KW-0547">Nucleotide-binding</keyword>
<dbReference type="InterPro" id="IPR008271">
    <property type="entry name" value="Ser/Thr_kinase_AS"/>
</dbReference>
<dbReference type="EC" id="2.7.11.22" evidence="1"/>
<dbReference type="InterPro" id="IPR017441">
    <property type="entry name" value="Protein_kinase_ATP_BS"/>
</dbReference>
<comment type="catalytic activity">
    <reaction evidence="8">
        <text>L-seryl-[protein] + ATP = O-phospho-L-seryl-[protein] + ADP + H(+)</text>
        <dbReference type="Rhea" id="RHEA:17989"/>
        <dbReference type="Rhea" id="RHEA-COMP:9863"/>
        <dbReference type="Rhea" id="RHEA-COMP:11604"/>
        <dbReference type="ChEBI" id="CHEBI:15378"/>
        <dbReference type="ChEBI" id="CHEBI:29999"/>
        <dbReference type="ChEBI" id="CHEBI:30616"/>
        <dbReference type="ChEBI" id="CHEBI:83421"/>
        <dbReference type="ChEBI" id="CHEBI:456216"/>
        <dbReference type="EC" id="2.7.11.22"/>
    </reaction>
</comment>
<keyword evidence="3" id="KW-0808">Transferase</keyword>
<keyword evidence="5" id="KW-0418">Kinase</keyword>
<dbReference type="Gene3D" id="3.30.200.20">
    <property type="entry name" value="Phosphorylase Kinase, domain 1"/>
    <property type="match status" value="1"/>
</dbReference>
<reference evidence="13 15" key="1">
    <citation type="submission" date="2015-02" db="EMBL/GenBank/DDBJ databases">
        <authorList>
            <person name="Chooi Y.-H."/>
        </authorList>
    </citation>
    <scope>NUCLEOTIDE SEQUENCE [LARGE SCALE GENOMIC DNA]</scope>
    <source>
        <strain evidence="13">E3</strain>
    </source>
</reference>
<organism evidence="13 15">
    <name type="scientific">Plasmodiophora brassicae</name>
    <name type="common">Clubroot disease agent</name>
    <dbReference type="NCBI Taxonomy" id="37360"/>
    <lineage>
        <taxon>Eukaryota</taxon>
        <taxon>Sar</taxon>
        <taxon>Rhizaria</taxon>
        <taxon>Endomyxa</taxon>
        <taxon>Phytomyxea</taxon>
        <taxon>Plasmodiophorida</taxon>
        <taxon>Plasmodiophoridae</taxon>
        <taxon>Plasmodiophora</taxon>
    </lineage>
</organism>
<dbReference type="GO" id="GO:0005524">
    <property type="term" value="F:ATP binding"/>
    <property type="evidence" value="ECO:0007669"/>
    <property type="project" value="UniProtKB-UniRule"/>
</dbReference>
<dbReference type="FunFam" id="1.10.510.10:FF:000624">
    <property type="entry name" value="Mitogen-activated protein kinase"/>
    <property type="match status" value="1"/>
</dbReference>
<gene>
    <name evidence="13" type="ORF">PBRA_000192</name>
    <name evidence="14" type="ORF">PLBR_LOCUS3970</name>
</gene>
<dbReference type="SUPFAM" id="SSF56112">
    <property type="entry name" value="Protein kinase-like (PK-like)"/>
    <property type="match status" value="1"/>
</dbReference>
<dbReference type="PANTHER" id="PTHR24055">
    <property type="entry name" value="MITOGEN-ACTIVATED PROTEIN KINASE"/>
    <property type="match status" value="1"/>
</dbReference>
<keyword evidence="6 9" id="KW-0067">ATP-binding</keyword>
<dbReference type="OMA" id="CHALEVI"/>
<dbReference type="FunFam" id="3.30.200.20:FF:000049">
    <property type="entry name" value="cyclin-dependent kinase-like 1 isoform X1"/>
    <property type="match status" value="1"/>
</dbReference>
<evidence type="ECO:0000256" key="11">
    <source>
        <dbReference type="SAM" id="MobiDB-lite"/>
    </source>
</evidence>
<evidence type="ECO:0000256" key="7">
    <source>
        <dbReference type="ARBA" id="ARBA00047811"/>
    </source>
</evidence>
<evidence type="ECO:0000256" key="4">
    <source>
        <dbReference type="ARBA" id="ARBA00022741"/>
    </source>
</evidence>
<dbReference type="Proteomes" id="UP000290189">
    <property type="component" value="Unassembled WGS sequence"/>
</dbReference>
<accession>A0A0G4IH50</accession>
<name>A0A0G4IH50_PLABS</name>
<evidence type="ECO:0000259" key="12">
    <source>
        <dbReference type="PROSITE" id="PS50011"/>
    </source>
</evidence>
<evidence type="ECO:0000256" key="9">
    <source>
        <dbReference type="PROSITE-ProRule" id="PRU10141"/>
    </source>
</evidence>
<dbReference type="PROSITE" id="PS00107">
    <property type="entry name" value="PROTEIN_KINASE_ATP"/>
    <property type="match status" value="1"/>
</dbReference>
<feature type="binding site" evidence="9">
    <location>
        <position position="34"/>
    </location>
    <ligand>
        <name>ATP</name>
        <dbReference type="ChEBI" id="CHEBI:30616"/>
    </ligand>
</feature>
<keyword evidence="2 10" id="KW-0723">Serine/threonine-protein kinase</keyword>
<dbReference type="GO" id="GO:0004693">
    <property type="term" value="F:cyclin-dependent protein serine/threonine kinase activity"/>
    <property type="evidence" value="ECO:0007669"/>
    <property type="project" value="UniProtKB-EC"/>
</dbReference>
<keyword evidence="14" id="KW-0496">Mitochondrion</keyword>
<dbReference type="InterPro" id="IPR000719">
    <property type="entry name" value="Prot_kinase_dom"/>
</dbReference>
<dbReference type="OrthoDB" id="548217at2759"/>
<dbReference type="Proteomes" id="UP000039324">
    <property type="component" value="Unassembled WGS sequence"/>
</dbReference>
<dbReference type="Pfam" id="PF00069">
    <property type="entry name" value="Pkinase"/>
    <property type="match status" value="1"/>
</dbReference>
<comment type="catalytic activity">
    <reaction evidence="7">
        <text>L-threonyl-[protein] + ATP = O-phospho-L-threonyl-[protein] + ADP + H(+)</text>
        <dbReference type="Rhea" id="RHEA:46608"/>
        <dbReference type="Rhea" id="RHEA-COMP:11060"/>
        <dbReference type="Rhea" id="RHEA-COMP:11605"/>
        <dbReference type="ChEBI" id="CHEBI:15378"/>
        <dbReference type="ChEBI" id="CHEBI:30013"/>
        <dbReference type="ChEBI" id="CHEBI:30616"/>
        <dbReference type="ChEBI" id="CHEBI:61977"/>
        <dbReference type="ChEBI" id="CHEBI:456216"/>
        <dbReference type="EC" id="2.7.11.22"/>
    </reaction>
</comment>
<dbReference type="Gene3D" id="1.10.510.10">
    <property type="entry name" value="Transferase(Phosphotransferase) domain 1"/>
    <property type="match status" value="1"/>
</dbReference>
<evidence type="ECO:0000313" key="16">
    <source>
        <dbReference type="Proteomes" id="UP000290189"/>
    </source>
</evidence>
<dbReference type="PROSITE" id="PS50011">
    <property type="entry name" value="PROTEIN_KINASE_DOM"/>
    <property type="match status" value="1"/>
</dbReference>
<evidence type="ECO:0000256" key="2">
    <source>
        <dbReference type="ARBA" id="ARBA00022527"/>
    </source>
</evidence>
<evidence type="ECO:0000256" key="3">
    <source>
        <dbReference type="ARBA" id="ARBA00022679"/>
    </source>
</evidence>
<protein>
    <recommendedName>
        <fullName evidence="1">cyclin-dependent kinase</fullName>
        <ecNumber evidence="1">2.7.11.22</ecNumber>
    </recommendedName>
</protein>
<proteinExistence type="inferred from homology"/>
<evidence type="ECO:0000256" key="5">
    <source>
        <dbReference type="ARBA" id="ARBA00022777"/>
    </source>
</evidence>
<keyword evidence="15" id="KW-1185">Reference proteome</keyword>
<evidence type="ECO:0000313" key="15">
    <source>
        <dbReference type="Proteomes" id="UP000039324"/>
    </source>
</evidence>
<feature type="region of interest" description="Disordered" evidence="11">
    <location>
        <begin position="314"/>
        <end position="334"/>
    </location>
</feature>
<comment type="similarity">
    <text evidence="10">Belongs to the protein kinase superfamily.</text>
</comment>
<evidence type="ECO:0000313" key="13">
    <source>
        <dbReference type="EMBL" id="CEO94407.1"/>
    </source>
</evidence>
<dbReference type="EMBL" id="CDSF01000001">
    <property type="protein sequence ID" value="CEO94407.1"/>
    <property type="molecule type" value="Genomic_DNA"/>
</dbReference>
<evidence type="ECO:0000256" key="10">
    <source>
        <dbReference type="RuleBase" id="RU000304"/>
    </source>
</evidence>
<dbReference type="EMBL" id="OVEO01000006">
    <property type="protein sequence ID" value="SPQ96755.1"/>
    <property type="molecule type" value="Genomic_DNA"/>
</dbReference>
<feature type="region of interest" description="Disordered" evidence="11">
    <location>
        <begin position="361"/>
        <end position="407"/>
    </location>
</feature>
<dbReference type="SMART" id="SM00220">
    <property type="entry name" value="S_TKc"/>
    <property type="match status" value="1"/>
</dbReference>